<keyword evidence="3" id="KW-1185">Reference proteome</keyword>
<proteinExistence type="predicted"/>
<sequence>MSQLPVLSRDAPNSTTHQPDQLALSAAALRTSRTSRRSVLIRRGDLGHPPRSAPQLHTQPHARSVGKTPCPVLGRRPVHVRSAAQDRGLVGRRDR</sequence>
<dbReference type="AlphaFoldDB" id="I0HFV9"/>
<feature type="region of interest" description="Disordered" evidence="1">
    <location>
        <begin position="1"/>
        <end position="95"/>
    </location>
</feature>
<reference evidence="2 3" key="1">
    <citation type="submission" date="2012-02" db="EMBL/GenBank/DDBJ databases">
        <title>Complete genome sequence of Actinoplanes missouriensis 431 (= NBRC 102363).</title>
        <authorList>
            <person name="Ohnishi Y."/>
            <person name="Ishikawa J."/>
            <person name="Sekine M."/>
            <person name="Hosoyama A."/>
            <person name="Harada T."/>
            <person name="Narita H."/>
            <person name="Hata T."/>
            <person name="Konno Y."/>
            <person name="Tutikane K."/>
            <person name="Fujita N."/>
            <person name="Horinouchi S."/>
            <person name="Hayakawa M."/>
        </authorList>
    </citation>
    <scope>NUCLEOTIDE SEQUENCE [LARGE SCALE GENOMIC DNA]</scope>
    <source>
        <strain evidence="3">ATCC 14538 / DSM 43046 / CBS 188.64 / JCM 3121 / NBRC 102363 / NCIMB 12654 / NRRL B-3342 / UNCC 431</strain>
    </source>
</reference>
<gene>
    <name evidence="2" type="ordered locus">AMIS_66760</name>
</gene>
<dbReference type="STRING" id="512565.AMIS_66760"/>
<dbReference type="HOGENOM" id="CLU_2366566_0_0_11"/>
<accession>I0HFV9</accession>
<feature type="compositionally biased region" description="Low complexity" evidence="1">
    <location>
        <begin position="22"/>
        <end position="32"/>
    </location>
</feature>
<dbReference type="Proteomes" id="UP000007882">
    <property type="component" value="Chromosome"/>
</dbReference>
<evidence type="ECO:0000313" key="3">
    <source>
        <dbReference type="Proteomes" id="UP000007882"/>
    </source>
</evidence>
<dbReference type="EMBL" id="AP012319">
    <property type="protein sequence ID" value="BAL91896.1"/>
    <property type="molecule type" value="Genomic_DNA"/>
</dbReference>
<dbReference type="KEGG" id="ams:AMIS_66760"/>
<evidence type="ECO:0000256" key="1">
    <source>
        <dbReference type="SAM" id="MobiDB-lite"/>
    </source>
</evidence>
<protein>
    <submittedName>
        <fullName evidence="2">Uncharacterized protein</fullName>
    </submittedName>
</protein>
<organism evidence="2 3">
    <name type="scientific">Actinoplanes missouriensis (strain ATCC 14538 / DSM 43046 / CBS 188.64 / JCM 3121 / NBRC 102363 / NCIMB 12654 / NRRL B-3342 / UNCC 431)</name>
    <dbReference type="NCBI Taxonomy" id="512565"/>
    <lineage>
        <taxon>Bacteria</taxon>
        <taxon>Bacillati</taxon>
        <taxon>Actinomycetota</taxon>
        <taxon>Actinomycetes</taxon>
        <taxon>Micromonosporales</taxon>
        <taxon>Micromonosporaceae</taxon>
        <taxon>Actinoplanes</taxon>
    </lineage>
</organism>
<evidence type="ECO:0000313" key="2">
    <source>
        <dbReference type="EMBL" id="BAL91896.1"/>
    </source>
</evidence>
<feature type="compositionally biased region" description="Polar residues" evidence="1">
    <location>
        <begin position="1"/>
        <end position="19"/>
    </location>
</feature>
<name>I0HFV9_ACTM4</name>